<dbReference type="STRING" id="1555241.A0A4P9X401"/>
<dbReference type="CDD" id="cd03272">
    <property type="entry name" value="ABC_SMC3_euk"/>
    <property type="match status" value="1"/>
</dbReference>
<keyword evidence="5 9" id="KW-0175">Coiled coil</keyword>
<keyword evidence="6 8" id="KW-0539">Nucleus</keyword>
<dbReference type="AlphaFoldDB" id="A0A4P9X401"/>
<evidence type="ECO:0000256" key="5">
    <source>
        <dbReference type="ARBA" id="ARBA00023054"/>
    </source>
</evidence>
<dbReference type="SUPFAM" id="SSF52540">
    <property type="entry name" value="P-loop containing nucleoside triphosphate hydrolases"/>
    <property type="match status" value="1"/>
</dbReference>
<feature type="coiled-coil region" evidence="9">
    <location>
        <begin position="385"/>
        <end position="468"/>
    </location>
</feature>
<evidence type="ECO:0000256" key="2">
    <source>
        <dbReference type="ARBA" id="ARBA00005917"/>
    </source>
</evidence>
<reference evidence="13" key="1">
    <citation type="journal article" date="2018" name="Nat. Microbiol.">
        <title>Leveraging single-cell genomics to expand the fungal tree of life.</title>
        <authorList>
            <person name="Ahrendt S.R."/>
            <person name="Quandt C.A."/>
            <person name="Ciobanu D."/>
            <person name="Clum A."/>
            <person name="Salamov A."/>
            <person name="Andreopoulos B."/>
            <person name="Cheng J.F."/>
            <person name="Woyke T."/>
            <person name="Pelin A."/>
            <person name="Henrissat B."/>
            <person name="Reynolds N.K."/>
            <person name="Benny G.L."/>
            <person name="Smith M.E."/>
            <person name="James T.Y."/>
            <person name="Grigoriev I.V."/>
        </authorList>
    </citation>
    <scope>NUCLEOTIDE SEQUENCE [LARGE SCALE GENOMIC DNA]</scope>
    <source>
        <strain evidence="13">ATCC 52028</strain>
    </source>
</reference>
<protein>
    <recommendedName>
        <fullName evidence="8">Structural maintenance of chromosomes protein</fullName>
    </recommendedName>
</protein>
<dbReference type="InterPro" id="IPR036277">
    <property type="entry name" value="SMC_hinge_sf"/>
</dbReference>
<evidence type="ECO:0000256" key="1">
    <source>
        <dbReference type="ARBA" id="ARBA00004123"/>
    </source>
</evidence>
<proteinExistence type="inferred from homology"/>
<dbReference type="PIRSF" id="PIRSF005719">
    <property type="entry name" value="SMC"/>
    <property type="match status" value="1"/>
</dbReference>
<evidence type="ECO:0000256" key="8">
    <source>
        <dbReference type="PIRNR" id="PIRNR005719"/>
    </source>
</evidence>
<evidence type="ECO:0000256" key="7">
    <source>
        <dbReference type="ARBA" id="ARBA00023306"/>
    </source>
</evidence>
<evidence type="ECO:0000259" key="11">
    <source>
        <dbReference type="SMART" id="SM00968"/>
    </source>
</evidence>
<feature type="compositionally biased region" description="Low complexity" evidence="10">
    <location>
        <begin position="735"/>
        <end position="746"/>
    </location>
</feature>
<name>A0A4P9X401_9FUNG</name>
<dbReference type="GO" id="GO:0005694">
    <property type="term" value="C:chromosome"/>
    <property type="evidence" value="ECO:0007669"/>
    <property type="project" value="InterPro"/>
</dbReference>
<dbReference type="Gene3D" id="3.40.50.300">
    <property type="entry name" value="P-loop containing nucleotide triphosphate hydrolases"/>
    <property type="match status" value="2"/>
</dbReference>
<dbReference type="GO" id="GO:0016887">
    <property type="term" value="F:ATP hydrolysis activity"/>
    <property type="evidence" value="ECO:0007669"/>
    <property type="project" value="InterPro"/>
</dbReference>
<comment type="subcellular location">
    <subcellularLocation>
        <location evidence="1 8">Nucleus</location>
    </subcellularLocation>
</comment>
<accession>A0A4P9X401</accession>
<dbReference type="GO" id="GO:0051276">
    <property type="term" value="P:chromosome organization"/>
    <property type="evidence" value="ECO:0007669"/>
    <property type="project" value="InterPro"/>
</dbReference>
<dbReference type="InterPro" id="IPR024704">
    <property type="entry name" value="SMC"/>
</dbReference>
<dbReference type="Proteomes" id="UP000274922">
    <property type="component" value="Unassembled WGS sequence"/>
</dbReference>
<feature type="coiled-coil region" evidence="9">
    <location>
        <begin position="186"/>
        <end position="350"/>
    </location>
</feature>
<dbReference type="SMART" id="SM00968">
    <property type="entry name" value="SMC_hinge"/>
    <property type="match status" value="1"/>
</dbReference>
<dbReference type="GO" id="GO:0005634">
    <property type="term" value="C:nucleus"/>
    <property type="evidence" value="ECO:0007669"/>
    <property type="project" value="UniProtKB-SubCell"/>
</dbReference>
<keyword evidence="3" id="KW-0132">Cell division</keyword>
<evidence type="ECO:0000256" key="3">
    <source>
        <dbReference type="ARBA" id="ARBA00022618"/>
    </source>
</evidence>
<dbReference type="InterPro" id="IPR003395">
    <property type="entry name" value="RecF/RecN/SMC_N"/>
</dbReference>
<dbReference type="GO" id="GO:0007059">
    <property type="term" value="P:chromosome segregation"/>
    <property type="evidence" value="ECO:0007669"/>
    <property type="project" value="UniProtKB-ARBA"/>
</dbReference>
<dbReference type="InterPro" id="IPR010935">
    <property type="entry name" value="SMC_hinge"/>
</dbReference>
<dbReference type="SUPFAM" id="SSF75553">
    <property type="entry name" value="Smc hinge domain"/>
    <property type="match status" value="1"/>
</dbReference>
<keyword evidence="13" id="KW-1185">Reference proteome</keyword>
<dbReference type="InterPro" id="IPR027417">
    <property type="entry name" value="P-loop_NTPase"/>
</dbReference>
<evidence type="ECO:0000256" key="10">
    <source>
        <dbReference type="SAM" id="MobiDB-lite"/>
    </source>
</evidence>
<organism evidence="12 13">
    <name type="scientific">Caulochytrium protostelioides</name>
    <dbReference type="NCBI Taxonomy" id="1555241"/>
    <lineage>
        <taxon>Eukaryota</taxon>
        <taxon>Fungi</taxon>
        <taxon>Fungi incertae sedis</taxon>
        <taxon>Chytridiomycota</taxon>
        <taxon>Chytridiomycota incertae sedis</taxon>
        <taxon>Chytridiomycetes</taxon>
        <taxon>Caulochytriales</taxon>
        <taxon>Caulochytriaceae</taxon>
        <taxon>Caulochytrium</taxon>
    </lineage>
</organism>
<dbReference type="Gene3D" id="3.30.70.1620">
    <property type="match status" value="1"/>
</dbReference>
<dbReference type="PANTHER" id="PTHR43977">
    <property type="entry name" value="STRUCTURAL MAINTENANCE OF CHROMOSOMES PROTEIN 3"/>
    <property type="match status" value="1"/>
</dbReference>
<dbReference type="Gene3D" id="1.20.1060.20">
    <property type="match status" value="1"/>
</dbReference>
<comment type="similarity">
    <text evidence="2">Belongs to the SMC family. SMC3 subfamily.</text>
</comment>
<feature type="domain" description="SMC hinge" evidence="11">
    <location>
        <begin position="526"/>
        <end position="643"/>
    </location>
</feature>
<evidence type="ECO:0000256" key="9">
    <source>
        <dbReference type="SAM" id="Coils"/>
    </source>
</evidence>
<dbReference type="InterPro" id="IPR041741">
    <property type="entry name" value="SMC3_ABC_euk"/>
</dbReference>
<dbReference type="GO" id="GO:0005524">
    <property type="term" value="F:ATP binding"/>
    <property type="evidence" value="ECO:0007669"/>
    <property type="project" value="InterPro"/>
</dbReference>
<feature type="coiled-coil region" evidence="9">
    <location>
        <begin position="797"/>
        <end position="943"/>
    </location>
</feature>
<sequence>MYIKQIILQGFKSYKEQTVIEPFSSRHNVIVGRNGSGKSNFFWAIRFVLGDAYTSLTREERQSLLHEGHGPSTVSAYVEIIFDNAQNRFPTGRDEVVLRRTVGLKKDEYALDRKSVPRTEVLNLLESAGFSRCNPYYIVPQGRITMLMNAKDRERLQLLKEVAGTSVYEQRRTESIRIMEDTQAKRAKIDEMLTFIEERLSELEEEKNELKQYQELDRERRCLEYTIFSREQSDALEKLDQLEEERRAQVDDVNHAQSQISAQERQIALFQQELDALREQLKCTEVDQSSRSEERKELERQQVDLEMQLEDLLHRVTKADADLSEHLAMRQELEQQRQQAETFLAEGNAQFTRLQEAEKRQSQEVLALKVHRDHGVAQLQRLIECRSAEERDTRLDQQIKNLDAQKADLKALLDTTGERLQTFHKRQYANDENRENSGLHAQQVAKDLDANQRRIEETRQRRSEVEDERKRIWRDEAQAHARRELIETQLSAKERQMFKVIDKNTFTALDALPGLVKRLNLPNPDNAVFGPLAYLFTVDPRYATAVETIASSSLFHVVVRDDDVAAKLMKALAREKLGRLTFMPLNRLVTPSNLADQVIPESATDAIPIMRKLTFEPVLLPAFQQVFGKALVCPDLDTASQYARAKGLVAVTLGGDRADRRGGLMGGYHDAQNSRMEIVQAVHHLRKRLAEEVAAQDAAQLSLHRLEQQILAIRDELERLDDERQQLRIKKQNPTGSGAAGAASTAPVDDSAALRSVVENLQATFNEIESDMSVVMQMREYLAEERTRPFESGPKAVEVMTENVRTTEENLRRSQAELDNTIGMRQKLEGERKLAQLNIEQHLSRRLEQLDTQIAAMRDIKARAGEKKTLQQRIASIKKHIAKLVSQIDAGATQLDQLETQVLERTREMEALRAEMVDTTRRLDAQQRTLTKYMSRRNLLQERKDETVKNIRDLGVLPEEAFSRYVEIPNNLLHSKLTGVMDQLAKYSHVNNKAFEQFGIFTRQKEALNQRKREMANGASAIQDLITSLDHRKDEAMERTFKQVALNFSAIWQQLVPAGTGSLVMLRHNARGGSQPPTPPLDDDDDDVSPQAQYVGIAIQVSFVPDGEDLRMQQLSGGQKALVALALIFAIQRCDPAPFYLFDEIDAALDPQYRAAVASMIHELSQNAQFITTTFRPELLVRANRFYGVTFHHKVSQIACITREMAQQFIEEDQPNLEV</sequence>
<keyword evidence="7" id="KW-0131">Cell cycle</keyword>
<dbReference type="GO" id="GO:0051301">
    <property type="term" value="P:cell division"/>
    <property type="evidence" value="ECO:0007669"/>
    <property type="project" value="UniProtKB-KW"/>
</dbReference>
<keyword evidence="4" id="KW-0498">Mitosis</keyword>
<dbReference type="Pfam" id="PF06470">
    <property type="entry name" value="SMC_hinge"/>
    <property type="match status" value="1"/>
</dbReference>
<dbReference type="Pfam" id="PF02463">
    <property type="entry name" value="SMC_N"/>
    <property type="match status" value="1"/>
</dbReference>
<dbReference type="OrthoDB" id="2152984at2759"/>
<dbReference type="FunFam" id="3.40.50.300:FF:000370">
    <property type="entry name" value="Structural maintenance of chromosomes 3"/>
    <property type="match status" value="1"/>
</dbReference>
<evidence type="ECO:0000313" key="13">
    <source>
        <dbReference type="Proteomes" id="UP000274922"/>
    </source>
</evidence>
<evidence type="ECO:0000313" key="12">
    <source>
        <dbReference type="EMBL" id="RKO99779.1"/>
    </source>
</evidence>
<dbReference type="FunFam" id="3.40.50.300:FF:000424">
    <property type="entry name" value="Structural maintenance of chromosomes 3"/>
    <property type="match status" value="1"/>
</dbReference>
<dbReference type="EMBL" id="ML014257">
    <property type="protein sequence ID" value="RKO99779.1"/>
    <property type="molecule type" value="Genomic_DNA"/>
</dbReference>
<feature type="region of interest" description="Disordered" evidence="10">
    <location>
        <begin position="728"/>
        <end position="749"/>
    </location>
</feature>
<evidence type="ECO:0000256" key="6">
    <source>
        <dbReference type="ARBA" id="ARBA00023242"/>
    </source>
</evidence>
<gene>
    <name evidence="12" type="ORF">CXG81DRAFT_14051</name>
</gene>
<evidence type="ECO:0000256" key="4">
    <source>
        <dbReference type="ARBA" id="ARBA00022776"/>
    </source>
</evidence>